<dbReference type="EMBL" id="CAMXCT030003524">
    <property type="protein sequence ID" value="CAL4792217.1"/>
    <property type="molecule type" value="Genomic_DNA"/>
</dbReference>
<keyword evidence="9" id="KW-1185">Reference proteome</keyword>
<dbReference type="Pfam" id="PF00504">
    <property type="entry name" value="Chloroa_b-bind"/>
    <property type="match status" value="1"/>
</dbReference>
<dbReference type="Proteomes" id="UP001152797">
    <property type="component" value="Unassembled WGS sequence"/>
</dbReference>
<evidence type="ECO:0000256" key="4">
    <source>
        <dbReference type="ARBA" id="ARBA00022640"/>
    </source>
</evidence>
<evidence type="ECO:0000256" key="3">
    <source>
        <dbReference type="ARBA" id="ARBA00022531"/>
    </source>
</evidence>
<feature type="binding site" description="axial binding residue" evidence="5">
    <location>
        <position position="113"/>
    </location>
    <ligand>
        <name>chlorophyll b</name>
        <dbReference type="ChEBI" id="CHEBI:61721"/>
        <label>1</label>
    </ligand>
    <ligandPart>
        <name>Mg</name>
        <dbReference type="ChEBI" id="CHEBI:25107"/>
    </ligandPart>
</feature>
<dbReference type="AlphaFoldDB" id="A0A9P1D805"/>
<keyword evidence="3" id="KW-0602">Photosynthesis</keyword>
<comment type="caution">
    <text evidence="7">The sequence shown here is derived from an EMBL/GenBank/DDBJ whole genome shotgun (WGS) entry which is preliminary data.</text>
</comment>
<comment type="subcellular location">
    <subcellularLocation>
        <location evidence="1">Plastid</location>
        <location evidence="1">Chloroplast</location>
    </subcellularLocation>
</comment>
<dbReference type="InterPro" id="IPR022796">
    <property type="entry name" value="Chloroa_b-bind"/>
</dbReference>
<dbReference type="EMBL" id="CAMXCT020003524">
    <property type="protein sequence ID" value="CAL1158280.1"/>
    <property type="molecule type" value="Genomic_DNA"/>
</dbReference>
<evidence type="ECO:0000313" key="9">
    <source>
        <dbReference type="Proteomes" id="UP001152797"/>
    </source>
</evidence>
<keyword evidence="4" id="KW-0934">Plastid</keyword>
<reference evidence="8 9" key="2">
    <citation type="submission" date="2024-05" db="EMBL/GenBank/DDBJ databases">
        <authorList>
            <person name="Chen Y."/>
            <person name="Shah S."/>
            <person name="Dougan E. K."/>
            <person name="Thang M."/>
            <person name="Chan C."/>
        </authorList>
    </citation>
    <scope>NUCLEOTIDE SEQUENCE [LARGE SCALE GENOMIC DNA]</scope>
</reference>
<keyword evidence="6" id="KW-0812">Transmembrane</keyword>
<dbReference type="SUPFAM" id="SSF103511">
    <property type="entry name" value="Chlorophyll a-b binding protein"/>
    <property type="match status" value="1"/>
</dbReference>
<protein>
    <submittedName>
        <fullName evidence="7">Uncharacterized protein</fullName>
    </submittedName>
</protein>
<proteinExistence type="predicted"/>
<dbReference type="InterPro" id="IPR001344">
    <property type="entry name" value="Chloro_AB-bd_pln"/>
</dbReference>
<keyword evidence="6" id="KW-1133">Transmembrane helix</keyword>
<sequence length="264" mass="27755">MLPLGGRHTTRTSLRARGGEEVDVKVGKTVQLTKEPPKQGVNLLGLVIGGVVGLVVAAGTALQGILKEAPKPWHPSQEPGNLQPVGFFDPLNFVKEDEKNFRKFRTAEIKHGRVAMMAAAGAVVQHYVRLPGLQDVPSGLAALQSTPGQIGATVLFAACGVMELYVWKQDDKKEPGNFGDPAKWSQTGLGGGSYSVEMRDRELVNGRFAMLSIMGIFAAEYATGKDAIQQLTFKAATAAPAVAATAAAAVDTTATAVTAVAETM</sequence>
<dbReference type="PANTHER" id="PTHR21649">
    <property type="entry name" value="CHLOROPHYLL A/B BINDING PROTEIN"/>
    <property type="match status" value="1"/>
</dbReference>
<evidence type="ECO:0000256" key="5">
    <source>
        <dbReference type="PIRSR" id="PIRSR601344-1"/>
    </source>
</evidence>
<evidence type="ECO:0000313" key="8">
    <source>
        <dbReference type="EMBL" id="CAL4792217.1"/>
    </source>
</evidence>
<organism evidence="7">
    <name type="scientific">Cladocopium goreaui</name>
    <dbReference type="NCBI Taxonomy" id="2562237"/>
    <lineage>
        <taxon>Eukaryota</taxon>
        <taxon>Sar</taxon>
        <taxon>Alveolata</taxon>
        <taxon>Dinophyceae</taxon>
        <taxon>Suessiales</taxon>
        <taxon>Symbiodiniaceae</taxon>
        <taxon>Cladocopium</taxon>
    </lineage>
</organism>
<dbReference type="OrthoDB" id="423598at2759"/>
<dbReference type="EMBL" id="CAMXCT010003524">
    <property type="protein sequence ID" value="CAI4004905.1"/>
    <property type="molecule type" value="Genomic_DNA"/>
</dbReference>
<dbReference type="Gene3D" id="1.10.3460.10">
    <property type="entry name" value="Chlorophyll a/b binding protein domain"/>
    <property type="match status" value="1"/>
</dbReference>
<feature type="binding site" evidence="5">
    <location>
        <position position="108"/>
    </location>
    <ligand>
        <name>chlorophyll a</name>
        <dbReference type="ChEBI" id="CHEBI:58416"/>
        <label>1</label>
    </ligand>
</feature>
<evidence type="ECO:0000256" key="2">
    <source>
        <dbReference type="ARBA" id="ARBA00022528"/>
    </source>
</evidence>
<dbReference type="GO" id="GO:0016168">
    <property type="term" value="F:chlorophyll binding"/>
    <property type="evidence" value="ECO:0007669"/>
    <property type="project" value="UniProtKB-KW"/>
</dbReference>
<name>A0A9P1D805_9DINO</name>
<feature type="binding site" evidence="5">
    <location>
        <position position="205"/>
    </location>
    <ligand>
        <name>chlorophyll a</name>
        <dbReference type="ChEBI" id="CHEBI:58416"/>
        <label>1</label>
    </ligand>
</feature>
<reference evidence="7" key="1">
    <citation type="submission" date="2022-10" db="EMBL/GenBank/DDBJ databases">
        <authorList>
            <person name="Chen Y."/>
            <person name="Dougan E. K."/>
            <person name="Chan C."/>
            <person name="Rhodes N."/>
            <person name="Thang M."/>
        </authorList>
    </citation>
    <scope>NUCLEOTIDE SEQUENCE</scope>
</reference>
<keyword evidence="2" id="KW-0150">Chloroplast</keyword>
<gene>
    <name evidence="7" type="ORF">C1SCF055_LOCUS30671</name>
</gene>
<feature type="binding site" evidence="5">
    <location>
        <position position="111"/>
    </location>
    <ligand>
        <name>chlorophyll a</name>
        <dbReference type="ChEBI" id="CHEBI:58416"/>
        <label>1</label>
    </ligand>
</feature>
<keyword evidence="6" id="KW-0472">Membrane</keyword>
<evidence type="ECO:0000256" key="1">
    <source>
        <dbReference type="ARBA" id="ARBA00004229"/>
    </source>
</evidence>
<dbReference type="GO" id="GO:0009765">
    <property type="term" value="P:photosynthesis, light harvesting"/>
    <property type="evidence" value="ECO:0007669"/>
    <property type="project" value="InterPro"/>
</dbReference>
<keyword evidence="5" id="KW-0148">Chlorophyll</keyword>
<evidence type="ECO:0000256" key="6">
    <source>
        <dbReference type="SAM" id="Phobius"/>
    </source>
</evidence>
<feature type="binding site" evidence="5">
    <location>
        <position position="207"/>
    </location>
    <ligand>
        <name>chlorophyll a</name>
        <dbReference type="ChEBI" id="CHEBI:58416"/>
        <label>1</label>
    </ligand>
</feature>
<keyword evidence="5" id="KW-0157">Chromophore</keyword>
<feature type="transmembrane region" description="Helical" evidence="6">
    <location>
        <begin position="43"/>
        <end position="66"/>
    </location>
</feature>
<dbReference type="GO" id="GO:0009507">
    <property type="term" value="C:chloroplast"/>
    <property type="evidence" value="ECO:0007669"/>
    <property type="project" value="UniProtKB-SubCell"/>
</dbReference>
<feature type="binding site" description="axial binding residue" evidence="5">
    <location>
        <position position="174"/>
    </location>
    <ligand>
        <name>chlorophyll b</name>
        <dbReference type="ChEBI" id="CHEBI:61721"/>
        <label>1</label>
    </ligand>
    <ligandPart>
        <name>Mg</name>
        <dbReference type="ChEBI" id="CHEBI:25107"/>
    </ligandPart>
</feature>
<evidence type="ECO:0000313" key="7">
    <source>
        <dbReference type="EMBL" id="CAI4004905.1"/>
    </source>
</evidence>
<dbReference type="GO" id="GO:0016020">
    <property type="term" value="C:membrane"/>
    <property type="evidence" value="ECO:0007669"/>
    <property type="project" value="InterPro"/>
</dbReference>
<accession>A0A9P1D805</accession>
<feature type="binding site" evidence="5">
    <location>
        <position position="202"/>
    </location>
    <ligand>
        <name>chlorophyll a</name>
        <dbReference type="ChEBI" id="CHEBI:58416"/>
        <label>1</label>
    </ligand>
</feature>